<dbReference type="InterPro" id="IPR019181">
    <property type="entry name" value="LSM12_ABD"/>
</dbReference>
<dbReference type="PROSITE" id="PS52001">
    <property type="entry name" value="AD"/>
    <property type="match status" value="1"/>
</dbReference>
<dbReference type="GeneID" id="30144647"/>
<dbReference type="Proteomes" id="UP000094336">
    <property type="component" value="Unassembled WGS sequence"/>
</dbReference>
<dbReference type="STRING" id="984486.A0A1E3QXC7"/>
<accession>A0A1E3QXC7</accession>
<dbReference type="InterPro" id="IPR047574">
    <property type="entry name" value="AD"/>
</dbReference>
<dbReference type="OrthoDB" id="1057137at2759"/>
<reference evidence="3" key="1">
    <citation type="submission" date="2016-05" db="EMBL/GenBank/DDBJ databases">
        <title>Comparative genomics of biotechnologically important yeasts.</title>
        <authorList>
            <consortium name="DOE Joint Genome Institute"/>
            <person name="Riley R."/>
            <person name="Haridas S."/>
            <person name="Wolfe K.H."/>
            <person name="Lopes M.R."/>
            <person name="Hittinger C.T."/>
            <person name="Goker M."/>
            <person name="Salamov A."/>
            <person name="Wisecaver J."/>
            <person name="Long T.M."/>
            <person name="Aerts A.L."/>
            <person name="Barry K."/>
            <person name="Choi C."/>
            <person name="Clum A."/>
            <person name="Coughlan A.Y."/>
            <person name="Deshpande S."/>
            <person name="Douglass A.P."/>
            <person name="Hanson S.J."/>
            <person name="Klenk H.-P."/>
            <person name="Labutti K."/>
            <person name="Lapidus A."/>
            <person name="Lindquist E."/>
            <person name="Lipzen A."/>
            <person name="Meier-Kolthoff J.P."/>
            <person name="Ohm R.A."/>
            <person name="Otillar R.P."/>
            <person name="Pangilinan J."/>
            <person name="Peng Y."/>
            <person name="Rokas A."/>
            <person name="Rosa C.A."/>
            <person name="Scheuner C."/>
            <person name="Sibirny A.A."/>
            <person name="Slot J.C."/>
            <person name="Stielow J.B."/>
            <person name="Sun H."/>
            <person name="Kurtzman C.P."/>
            <person name="Blackwell M."/>
            <person name="Grigoriev I.V."/>
            <person name="Jeffries T.W."/>
        </authorList>
    </citation>
    <scope>NUCLEOTIDE SEQUENCE [LARGE SCALE GENOMIC DNA]</scope>
    <source>
        <strain evidence="3">NRRL Y-12698</strain>
    </source>
</reference>
<dbReference type="Pfam" id="PF21166">
    <property type="entry name" value="LSM12_LSM"/>
    <property type="match status" value="1"/>
</dbReference>
<dbReference type="EMBL" id="KV454426">
    <property type="protein sequence ID" value="ODQ82320.1"/>
    <property type="molecule type" value="Genomic_DNA"/>
</dbReference>
<name>A0A1E3QXC7_9ASCO</name>
<dbReference type="InterPro" id="IPR048478">
    <property type="entry name" value="LSM12_LSM"/>
</dbReference>
<dbReference type="InterPro" id="IPR016521">
    <property type="entry name" value="RNA-processing_Lsm12"/>
</dbReference>
<dbReference type="InterPro" id="IPR039683">
    <property type="entry name" value="Lsm12-like"/>
</dbReference>
<proteinExistence type="predicted"/>
<dbReference type="Pfam" id="PF09793">
    <property type="entry name" value="AD"/>
    <property type="match status" value="1"/>
</dbReference>
<dbReference type="SMART" id="SM00995">
    <property type="entry name" value="AD"/>
    <property type="match status" value="1"/>
</dbReference>
<dbReference type="RefSeq" id="XP_018987648.1">
    <property type="nucleotide sequence ID" value="XM_019126793.1"/>
</dbReference>
<feature type="domain" description="AD" evidence="1">
    <location>
        <begin position="94"/>
        <end position="189"/>
    </location>
</feature>
<evidence type="ECO:0000313" key="2">
    <source>
        <dbReference type="EMBL" id="ODQ82320.1"/>
    </source>
</evidence>
<evidence type="ECO:0000313" key="3">
    <source>
        <dbReference type="Proteomes" id="UP000094336"/>
    </source>
</evidence>
<organism evidence="2 3">
    <name type="scientific">Babjeviella inositovora NRRL Y-12698</name>
    <dbReference type="NCBI Taxonomy" id="984486"/>
    <lineage>
        <taxon>Eukaryota</taxon>
        <taxon>Fungi</taxon>
        <taxon>Dikarya</taxon>
        <taxon>Ascomycota</taxon>
        <taxon>Saccharomycotina</taxon>
        <taxon>Pichiomycetes</taxon>
        <taxon>Serinales incertae sedis</taxon>
        <taxon>Babjeviella</taxon>
    </lineage>
</organism>
<dbReference type="PIRSF" id="PIRSF007783">
    <property type="entry name" value="UCP007783_YHR121w"/>
    <property type="match status" value="1"/>
</dbReference>
<dbReference type="AlphaFoldDB" id="A0A1E3QXC7"/>
<evidence type="ECO:0000259" key="1">
    <source>
        <dbReference type="PROSITE" id="PS52001"/>
    </source>
</evidence>
<protein>
    <recommendedName>
        <fullName evidence="1">AD domain-containing protein</fullName>
    </recommendedName>
</protein>
<gene>
    <name evidence="2" type="ORF">BABINDRAFT_10781</name>
</gene>
<dbReference type="PANTHER" id="PTHR13542">
    <property type="entry name" value="LSM12 HOMOLOG"/>
    <property type="match status" value="1"/>
</dbReference>
<keyword evidence="3" id="KW-1185">Reference proteome</keyword>
<sequence>MVNLEQSLGLKVKVTTILDNTITGTIFAYSPTSQLLTLQQDTPSKSDLASYRIIKTEFLKELQVIPNGAKGAAKNGKTKAYQFSSFSKIQPAVHALDEAAITAKVAEKIKQCELALKTTNKNASSEGQEIFNKLYKTLPDVKWIGTDIVVLGEVKIAKPYFVKDISNNAGAKENPLIARIVGGYWLDQENSKKGG</sequence>